<dbReference type="SMART" id="SM00418">
    <property type="entry name" value="HTH_ARSR"/>
    <property type="match status" value="1"/>
</dbReference>
<sequence>MPDPAVVDHIFRALSDATRRDVLERLTVRPASVSELAAPYGMALPSFVEHLKVLEGSGLVRSHKTGRVRTYELAAERLKLAEDWLGRQRVLWKRRLDQLDNYLMKLKEEESK</sequence>
<evidence type="ECO:0000313" key="2">
    <source>
        <dbReference type="EMBL" id="PRD58328.1"/>
    </source>
</evidence>
<dbReference type="PROSITE" id="PS50987">
    <property type="entry name" value="HTH_ARSR_2"/>
    <property type="match status" value="1"/>
</dbReference>
<proteinExistence type="predicted"/>
<dbReference type="PANTHER" id="PTHR38600:SF2">
    <property type="entry name" value="SLL0088 PROTEIN"/>
    <property type="match status" value="1"/>
</dbReference>
<dbReference type="Gene3D" id="1.10.10.10">
    <property type="entry name" value="Winged helix-like DNA-binding domain superfamily/Winged helix DNA-binding domain"/>
    <property type="match status" value="1"/>
</dbReference>
<dbReference type="InterPro" id="IPR011991">
    <property type="entry name" value="ArsR-like_HTH"/>
</dbReference>
<dbReference type="Pfam" id="PF12840">
    <property type="entry name" value="HTH_20"/>
    <property type="match status" value="1"/>
</dbReference>
<dbReference type="GO" id="GO:0003700">
    <property type="term" value="F:DNA-binding transcription factor activity"/>
    <property type="evidence" value="ECO:0007669"/>
    <property type="project" value="InterPro"/>
</dbReference>
<keyword evidence="3" id="KW-1185">Reference proteome</keyword>
<dbReference type="InterPro" id="IPR036388">
    <property type="entry name" value="WH-like_DNA-bd_sf"/>
</dbReference>
<gene>
    <name evidence="2" type="ORF">C5750_04185</name>
</gene>
<dbReference type="EMBL" id="PVBT01000001">
    <property type="protein sequence ID" value="PRD58328.1"/>
    <property type="molecule type" value="Genomic_DNA"/>
</dbReference>
<dbReference type="Proteomes" id="UP000238563">
    <property type="component" value="Unassembled WGS sequence"/>
</dbReference>
<dbReference type="InterPro" id="IPR036390">
    <property type="entry name" value="WH_DNA-bd_sf"/>
</dbReference>
<dbReference type="NCBIfam" id="NF033788">
    <property type="entry name" value="HTH_metalloreg"/>
    <property type="match status" value="1"/>
</dbReference>
<dbReference type="SUPFAM" id="SSF46785">
    <property type="entry name" value="Winged helix' DNA-binding domain"/>
    <property type="match status" value="1"/>
</dbReference>
<accession>A0A2S9JYC1</accession>
<feature type="domain" description="HTH arsR-type" evidence="1">
    <location>
        <begin position="1"/>
        <end position="93"/>
    </location>
</feature>
<dbReference type="PRINTS" id="PR00778">
    <property type="entry name" value="HTHARSR"/>
</dbReference>
<dbReference type="RefSeq" id="WP_105732568.1">
    <property type="nucleotide sequence ID" value="NZ_PVBT01000001.1"/>
</dbReference>
<comment type="caution">
    <text evidence="2">The sequence shown here is derived from an EMBL/GenBank/DDBJ whole genome shotgun (WGS) entry which is preliminary data.</text>
</comment>
<name>A0A2S9JYC1_9HYPH</name>
<protein>
    <submittedName>
        <fullName evidence="2">Transcriptional regulator</fullName>
    </submittedName>
</protein>
<evidence type="ECO:0000259" key="1">
    <source>
        <dbReference type="PROSITE" id="PS50987"/>
    </source>
</evidence>
<dbReference type="PANTHER" id="PTHR38600">
    <property type="entry name" value="TRANSCRIPTIONAL REGULATORY PROTEIN"/>
    <property type="match status" value="1"/>
</dbReference>
<dbReference type="AlphaFoldDB" id="A0A2S9JYC1"/>
<dbReference type="OrthoDB" id="9790747at2"/>
<dbReference type="InterPro" id="IPR001845">
    <property type="entry name" value="HTH_ArsR_DNA-bd_dom"/>
</dbReference>
<dbReference type="CDD" id="cd00090">
    <property type="entry name" value="HTH_ARSR"/>
    <property type="match status" value="1"/>
</dbReference>
<evidence type="ECO:0000313" key="3">
    <source>
        <dbReference type="Proteomes" id="UP000238563"/>
    </source>
</evidence>
<organism evidence="2 3">
    <name type="scientific">Phyllobacterium myrsinacearum</name>
    <dbReference type="NCBI Taxonomy" id="28101"/>
    <lineage>
        <taxon>Bacteria</taxon>
        <taxon>Pseudomonadati</taxon>
        <taxon>Pseudomonadota</taxon>
        <taxon>Alphaproteobacteria</taxon>
        <taxon>Hyphomicrobiales</taxon>
        <taxon>Phyllobacteriaceae</taxon>
        <taxon>Phyllobacterium</taxon>
    </lineage>
</organism>
<reference evidence="2 3" key="1">
    <citation type="submission" date="2018-02" db="EMBL/GenBank/DDBJ databases">
        <title>The draft genome of Phyllobacterium myrsinacearum DSM5892.</title>
        <authorList>
            <person name="Li L."/>
            <person name="Liu L."/>
            <person name="Zhang X."/>
            <person name="Wang T."/>
        </authorList>
    </citation>
    <scope>NUCLEOTIDE SEQUENCE [LARGE SCALE GENOMIC DNA]</scope>
    <source>
        <strain evidence="2 3">DSM 5892</strain>
    </source>
</reference>